<dbReference type="EMBL" id="JASNVH010000010">
    <property type="protein sequence ID" value="MDK4307337.1"/>
    <property type="molecule type" value="Genomic_DNA"/>
</dbReference>
<gene>
    <name evidence="2" type="ORF">QPX42_07265</name>
</gene>
<feature type="compositionally biased region" description="Low complexity" evidence="1">
    <location>
        <begin position="1"/>
        <end position="10"/>
    </location>
</feature>
<evidence type="ECO:0000313" key="3">
    <source>
        <dbReference type="Proteomes" id="UP001224412"/>
    </source>
</evidence>
<reference evidence="2" key="1">
    <citation type="submission" date="2023-05" db="EMBL/GenBank/DDBJ databases">
        <title>Metabolic capabilities are highly conserved among human nasal-associated Corynebacterium species in pangenomic analyses.</title>
        <authorList>
            <person name="Tran T.H."/>
            <person name="Roberts A.Q."/>
            <person name="Escapa I.F."/>
            <person name="Gao W."/>
            <person name="Conlan S."/>
            <person name="Kong H."/>
            <person name="Segre J.A."/>
            <person name="Kelly M.S."/>
            <person name="Lemon K.P."/>
        </authorList>
    </citation>
    <scope>NUCLEOTIDE SEQUENCE</scope>
    <source>
        <strain evidence="2">KPL2773</strain>
    </source>
</reference>
<dbReference type="Proteomes" id="UP001224412">
    <property type="component" value="Unassembled WGS sequence"/>
</dbReference>
<comment type="caution">
    <text evidence="2">The sequence shown here is derived from an EMBL/GenBank/DDBJ whole genome shotgun (WGS) entry which is preliminary data.</text>
</comment>
<sequence>MDTATTTADNSDAHAEDDLEKPQASAAGKRVQSAQAFGVDVSMLRCSSSDGTQEHVEMLKEAFDKLQAQVLALRIRGEETCLTCSTASDLALPRMRGEEHGKVSVTLYQHALGQAAAPAQTMVPAARSRAEWMDKLRPFELVRRQTQR</sequence>
<evidence type="ECO:0000256" key="1">
    <source>
        <dbReference type="SAM" id="MobiDB-lite"/>
    </source>
</evidence>
<dbReference type="RefSeq" id="WP_272730597.1">
    <property type="nucleotide sequence ID" value="NZ_JAQPSQ010000001.1"/>
</dbReference>
<evidence type="ECO:0000313" key="2">
    <source>
        <dbReference type="EMBL" id="MDK4307337.1"/>
    </source>
</evidence>
<proteinExistence type="predicted"/>
<feature type="region of interest" description="Disordered" evidence="1">
    <location>
        <begin position="1"/>
        <end position="31"/>
    </location>
</feature>
<dbReference type="AlphaFoldDB" id="A0AAP4BR58"/>
<name>A0AAP4BR58_9CORY</name>
<accession>A0AAP4BR58</accession>
<organism evidence="2 3">
    <name type="scientific">Corynebacterium pseudodiphtheriticum</name>
    <dbReference type="NCBI Taxonomy" id="37637"/>
    <lineage>
        <taxon>Bacteria</taxon>
        <taxon>Bacillati</taxon>
        <taxon>Actinomycetota</taxon>
        <taxon>Actinomycetes</taxon>
        <taxon>Mycobacteriales</taxon>
        <taxon>Corynebacteriaceae</taxon>
        <taxon>Corynebacterium</taxon>
    </lineage>
</organism>
<protein>
    <submittedName>
        <fullName evidence="2">Uncharacterized protein</fullName>
    </submittedName>
</protein>